<feature type="non-terminal residue" evidence="13">
    <location>
        <position position="477"/>
    </location>
</feature>
<dbReference type="FunFam" id="3.30.200.20:FF:000103">
    <property type="entry name" value="Protein kinase C"/>
    <property type="match status" value="1"/>
</dbReference>
<comment type="caution">
    <text evidence="13">The sequence shown here is derived from an EMBL/GenBank/DDBJ whole genome shotgun (WGS) entry which is preliminary data.</text>
</comment>
<dbReference type="InterPro" id="IPR008271">
    <property type="entry name" value="Ser/Thr_kinase_AS"/>
</dbReference>
<dbReference type="InterPro" id="IPR011009">
    <property type="entry name" value="Kinase-like_dom_sf"/>
</dbReference>
<dbReference type="OrthoDB" id="63267at2759"/>
<dbReference type="Gene3D" id="3.10.20.90">
    <property type="entry name" value="Phosphatidylinositol 3-kinase Catalytic Subunit, Chain A, domain 1"/>
    <property type="match status" value="1"/>
</dbReference>
<dbReference type="InterPro" id="IPR017441">
    <property type="entry name" value="Protein_kinase_ATP_BS"/>
</dbReference>
<accession>A0A8H7ZXP0</accession>
<proteinExistence type="inferred from homology"/>
<evidence type="ECO:0000313" key="13">
    <source>
        <dbReference type="EMBL" id="KAG5460908.1"/>
    </source>
</evidence>
<dbReference type="CDD" id="cd17043">
    <property type="entry name" value="RA"/>
    <property type="match status" value="1"/>
</dbReference>
<dbReference type="SMART" id="SM00233">
    <property type="entry name" value="PH"/>
    <property type="match status" value="1"/>
</dbReference>
<evidence type="ECO:0000256" key="3">
    <source>
        <dbReference type="ARBA" id="ARBA00022553"/>
    </source>
</evidence>
<evidence type="ECO:0000256" key="8">
    <source>
        <dbReference type="PROSITE-ProRule" id="PRU10141"/>
    </source>
</evidence>
<evidence type="ECO:0000256" key="6">
    <source>
        <dbReference type="ARBA" id="ARBA00022777"/>
    </source>
</evidence>
<dbReference type="PROSITE" id="PS50200">
    <property type="entry name" value="RA"/>
    <property type="match status" value="1"/>
</dbReference>
<dbReference type="PROSITE" id="PS00107">
    <property type="entry name" value="PROTEIN_KINASE_ATP"/>
    <property type="match status" value="1"/>
</dbReference>
<keyword evidence="7 8" id="KW-0067">ATP-binding</keyword>
<evidence type="ECO:0000256" key="9">
    <source>
        <dbReference type="RuleBase" id="RU000304"/>
    </source>
</evidence>
<dbReference type="Gene3D" id="3.30.200.20">
    <property type="entry name" value="Phosphorylase Kinase, domain 1"/>
    <property type="match status" value="1"/>
</dbReference>
<keyword evidence="14" id="KW-1185">Reference proteome</keyword>
<evidence type="ECO:0000259" key="12">
    <source>
        <dbReference type="PROSITE" id="PS50200"/>
    </source>
</evidence>
<feature type="domain" description="Ras-associating" evidence="12">
    <location>
        <begin position="52"/>
        <end position="136"/>
    </location>
</feature>
<dbReference type="GO" id="GO:0005524">
    <property type="term" value="F:ATP binding"/>
    <property type="evidence" value="ECO:0007669"/>
    <property type="project" value="UniProtKB-UniRule"/>
</dbReference>
<feature type="non-terminal residue" evidence="13">
    <location>
        <position position="1"/>
    </location>
</feature>
<evidence type="ECO:0000313" key="14">
    <source>
        <dbReference type="Proteomes" id="UP000673691"/>
    </source>
</evidence>
<dbReference type="PANTHER" id="PTHR24351">
    <property type="entry name" value="RIBOSOMAL PROTEIN S6 KINASE"/>
    <property type="match status" value="1"/>
</dbReference>
<dbReference type="EMBL" id="JAEFCI010004496">
    <property type="protein sequence ID" value="KAG5460908.1"/>
    <property type="molecule type" value="Genomic_DNA"/>
</dbReference>
<dbReference type="InterPro" id="IPR001849">
    <property type="entry name" value="PH_domain"/>
</dbReference>
<keyword evidence="3" id="KW-0597">Phosphoprotein</keyword>
<dbReference type="SUPFAM" id="SSF50729">
    <property type="entry name" value="PH domain-like"/>
    <property type="match status" value="1"/>
</dbReference>
<dbReference type="Gene3D" id="1.10.510.10">
    <property type="entry name" value="Transferase(Phosphotransferase) domain 1"/>
    <property type="match status" value="1"/>
</dbReference>
<protein>
    <submittedName>
        <fullName evidence="13">Kinase-like domain-containing protein</fullName>
    </submittedName>
</protein>
<keyword evidence="6" id="KW-0418">Kinase</keyword>
<evidence type="ECO:0000256" key="4">
    <source>
        <dbReference type="ARBA" id="ARBA00022679"/>
    </source>
</evidence>
<evidence type="ECO:0000256" key="7">
    <source>
        <dbReference type="ARBA" id="ARBA00022840"/>
    </source>
</evidence>
<dbReference type="SMART" id="SM00220">
    <property type="entry name" value="S_TKc"/>
    <property type="match status" value="1"/>
</dbReference>
<evidence type="ECO:0000256" key="2">
    <source>
        <dbReference type="ARBA" id="ARBA00022527"/>
    </source>
</evidence>
<dbReference type="AlphaFoldDB" id="A0A8H7ZXP0"/>
<dbReference type="GO" id="GO:0007165">
    <property type="term" value="P:signal transduction"/>
    <property type="evidence" value="ECO:0007669"/>
    <property type="project" value="InterPro"/>
</dbReference>
<keyword evidence="2 9" id="KW-0723">Serine/threonine-protein kinase</keyword>
<dbReference type="SMART" id="SM00314">
    <property type="entry name" value="RA"/>
    <property type="match status" value="1"/>
</dbReference>
<dbReference type="PROSITE" id="PS00108">
    <property type="entry name" value="PROTEIN_KINASE_ST"/>
    <property type="match status" value="1"/>
</dbReference>
<dbReference type="SUPFAM" id="SSF54236">
    <property type="entry name" value="Ubiquitin-like"/>
    <property type="match status" value="1"/>
</dbReference>
<dbReference type="Pfam" id="PF00169">
    <property type="entry name" value="PH"/>
    <property type="match status" value="1"/>
</dbReference>
<dbReference type="GO" id="GO:0004674">
    <property type="term" value="F:protein serine/threonine kinase activity"/>
    <property type="evidence" value="ECO:0007669"/>
    <property type="project" value="UniProtKB-KW"/>
</dbReference>
<evidence type="ECO:0000259" key="11">
    <source>
        <dbReference type="PROSITE" id="PS50011"/>
    </source>
</evidence>
<feature type="domain" description="Protein kinase" evidence="11">
    <location>
        <begin position="334"/>
        <end position="477"/>
    </location>
</feature>
<name>A0A8H7ZXP0_9FUNG</name>
<dbReference type="InterPro" id="IPR000159">
    <property type="entry name" value="RA_dom"/>
</dbReference>
<evidence type="ECO:0000256" key="5">
    <source>
        <dbReference type="ARBA" id="ARBA00022741"/>
    </source>
</evidence>
<dbReference type="Pfam" id="PF00069">
    <property type="entry name" value="Pkinase"/>
    <property type="match status" value="1"/>
</dbReference>
<evidence type="ECO:0000259" key="10">
    <source>
        <dbReference type="PROSITE" id="PS50003"/>
    </source>
</evidence>
<reference evidence="13 14" key="1">
    <citation type="journal article" name="Sci. Rep.">
        <title>Genome-scale phylogenetic analyses confirm Olpidium as the closest living zoosporic fungus to the non-flagellated, terrestrial fungi.</title>
        <authorList>
            <person name="Chang Y."/>
            <person name="Rochon D."/>
            <person name="Sekimoto S."/>
            <person name="Wang Y."/>
            <person name="Chovatia M."/>
            <person name="Sandor L."/>
            <person name="Salamov A."/>
            <person name="Grigoriev I.V."/>
            <person name="Stajich J.E."/>
            <person name="Spatafora J.W."/>
        </authorList>
    </citation>
    <scope>NUCLEOTIDE SEQUENCE [LARGE SCALE GENOMIC DNA]</scope>
    <source>
        <strain evidence="13">S191</strain>
    </source>
</reference>
<keyword evidence="5 8" id="KW-0547">Nucleotide-binding</keyword>
<dbReference type="InterPro" id="IPR011993">
    <property type="entry name" value="PH-like_dom_sf"/>
</dbReference>
<dbReference type="Pfam" id="PF21989">
    <property type="entry name" value="RA_2"/>
    <property type="match status" value="1"/>
</dbReference>
<dbReference type="PROSITE" id="PS50011">
    <property type="entry name" value="PROTEIN_KINASE_DOM"/>
    <property type="match status" value="1"/>
</dbReference>
<sequence>ELRCGRSGAGKKSGHARVVVRFILKGYLVNCCLNSRSIADYKQEAKTENTAGQSVLRGYFGNETYKSLQVTTETTAAQAVSMILEKMMIKDSAEGYGIFEVAKDGIMRHLLPSESPFEVMRHWQGGETFMFKKVTSGREAETSKKKLRLPVKRAAKLAGFFGVDTGADHAQAATVPPAEFSELLSVLNAGKDDQLDKEITESRQRTVQVRNKGKVSKEGWLYLEGVCEGKPAHLENCWCQIKNNVLLVQTNVSKNESVAPDRNNGISVPLDQCVVDGPAPSASHPGKFRFTVTAMRGKMEQIFVATTQADAEAWVSVLQAAVKSAKNNMSLADFEFHKVLGRGQYGKVLLCSQHSTSKVYAVKVLDKVAMASDSGVCGVPDNVILEGIKHPFIVTLHCAFETEERLYMVMEYVNGGELFFHVSKFGRFPEVRVQVYCAEIFLALQYLHKNDIVYRDVKLENLMLSKDGHLKIAGAPG</sequence>
<feature type="domain" description="PH" evidence="10">
    <location>
        <begin position="214"/>
        <end position="323"/>
    </location>
</feature>
<dbReference type="PROSITE" id="PS50003">
    <property type="entry name" value="PH_DOMAIN"/>
    <property type="match status" value="1"/>
</dbReference>
<organism evidence="13 14">
    <name type="scientific">Olpidium bornovanus</name>
    <dbReference type="NCBI Taxonomy" id="278681"/>
    <lineage>
        <taxon>Eukaryota</taxon>
        <taxon>Fungi</taxon>
        <taxon>Fungi incertae sedis</taxon>
        <taxon>Olpidiomycota</taxon>
        <taxon>Olpidiomycotina</taxon>
        <taxon>Olpidiomycetes</taxon>
        <taxon>Olpidiales</taxon>
        <taxon>Olpidiaceae</taxon>
        <taxon>Olpidium</taxon>
    </lineage>
</organism>
<evidence type="ECO:0000256" key="1">
    <source>
        <dbReference type="ARBA" id="ARBA00006935"/>
    </source>
</evidence>
<dbReference type="InterPro" id="IPR000719">
    <property type="entry name" value="Prot_kinase_dom"/>
</dbReference>
<gene>
    <name evidence="13" type="ORF">BJ554DRAFT_6990</name>
</gene>
<keyword evidence="4" id="KW-0808">Transferase</keyword>
<dbReference type="Proteomes" id="UP000673691">
    <property type="component" value="Unassembled WGS sequence"/>
</dbReference>
<dbReference type="Gene3D" id="2.30.29.30">
    <property type="entry name" value="Pleckstrin-homology domain (PH domain)/Phosphotyrosine-binding domain (PTB)"/>
    <property type="match status" value="1"/>
</dbReference>
<comment type="similarity">
    <text evidence="1">Belongs to the protein kinase superfamily. AGC Ser/Thr protein kinase family. RAC subfamily.</text>
</comment>
<dbReference type="SUPFAM" id="SSF56112">
    <property type="entry name" value="Protein kinase-like (PK-like)"/>
    <property type="match status" value="1"/>
</dbReference>
<dbReference type="InterPro" id="IPR029071">
    <property type="entry name" value="Ubiquitin-like_domsf"/>
</dbReference>
<feature type="binding site" evidence="8">
    <location>
        <position position="363"/>
    </location>
    <ligand>
        <name>ATP</name>
        <dbReference type="ChEBI" id="CHEBI:30616"/>
    </ligand>
</feature>